<comment type="caution">
    <text evidence="2">The sequence shown here is derived from an EMBL/GenBank/DDBJ whole genome shotgun (WGS) entry which is preliminary data.</text>
</comment>
<keyword evidence="3" id="KW-1185">Reference proteome</keyword>
<sequence length="612" mass="65967">MEEATPLESLQRRLADVDRKVQAYRHDMEADFLRYYHHLLHDVSPAVASQVRQSLAKSLLDYPALSPNLDLDLDLADSRTFARPASGQRHHSPPTAVSPPGSGATEPPRSPRDREQELQGLFTPSYLPLLDSSPRLPASTPVAVAVAVAVAPTGPSKPTVAVLLPDPAVEAERQRADMDRQGGQPALQDALPVTAELPARPGHVRQSTDDTISSVLSDRSDVKTPRSALRRTSSASKPSQSPRRVRFDFMGAEVLPTASPQTTDFMAPPTSPTPASEPASSASMLYDDFEEHMPPRKISSSEALRALSRAPLDTGTVWTVVNSNPDDIIVEQEETVSSPFSNQPDESSSLFPAAPDPPTSSRLSEPLRSSRKLGMVSEEPEDVDNDDSSDEEFLSMAKSKPSPKKAPLSLSPTNDFDETTPGAFTSSFKSDSNSQTQSKDADNGALEDFDEEDEMFHFEAGGLSAPPRPRPKPISVKEEEVEEDVEDVPDTKASLYATSPAVQIAKHSSLSAPTTPTMAKFQAGSLGSYKGRPVIMPVVRNPDIHAQAASLGQFNTFVGGLDGRSGMDEGDLNSFRASVATTAFSGTPRSFTERLMMEDAMLKNKGDAELPQ</sequence>
<evidence type="ECO:0000313" key="3">
    <source>
        <dbReference type="Proteomes" id="UP001498476"/>
    </source>
</evidence>
<gene>
    <name evidence="2" type="ORF">QQX98_012531</name>
</gene>
<reference evidence="2 3" key="1">
    <citation type="journal article" date="2025" name="Microbiol. Resour. Announc.">
        <title>Draft genome sequences for Neonectria magnoliae and Neonectria punicea, canker pathogens of Liriodendron tulipifera and Acer saccharum in West Virginia.</title>
        <authorList>
            <person name="Petronek H.M."/>
            <person name="Kasson M.T."/>
            <person name="Metheny A.M."/>
            <person name="Stauder C.M."/>
            <person name="Lovett B."/>
            <person name="Lynch S.C."/>
            <person name="Garnas J.R."/>
            <person name="Kasson L.R."/>
            <person name="Stajich J.E."/>
        </authorList>
    </citation>
    <scope>NUCLEOTIDE SEQUENCE [LARGE SCALE GENOMIC DNA]</scope>
    <source>
        <strain evidence="2 3">NRRL 64653</strain>
    </source>
</reference>
<evidence type="ECO:0000256" key="1">
    <source>
        <dbReference type="SAM" id="MobiDB-lite"/>
    </source>
</evidence>
<accession>A0ABR1GIN3</accession>
<feature type="compositionally biased region" description="Polar residues" evidence="1">
    <location>
        <begin position="230"/>
        <end position="242"/>
    </location>
</feature>
<feature type="region of interest" description="Disordered" evidence="1">
    <location>
        <begin position="82"/>
        <end position="115"/>
    </location>
</feature>
<name>A0ABR1GIN3_9HYPO</name>
<proteinExistence type="predicted"/>
<feature type="compositionally biased region" description="Polar residues" evidence="1">
    <location>
        <begin position="422"/>
        <end position="438"/>
    </location>
</feature>
<feature type="region of interest" description="Disordered" evidence="1">
    <location>
        <begin position="333"/>
        <end position="488"/>
    </location>
</feature>
<feature type="compositionally biased region" description="Polar residues" evidence="1">
    <location>
        <begin position="335"/>
        <end position="350"/>
    </location>
</feature>
<organism evidence="2 3">
    <name type="scientific">Neonectria punicea</name>
    <dbReference type="NCBI Taxonomy" id="979145"/>
    <lineage>
        <taxon>Eukaryota</taxon>
        <taxon>Fungi</taxon>
        <taxon>Dikarya</taxon>
        <taxon>Ascomycota</taxon>
        <taxon>Pezizomycotina</taxon>
        <taxon>Sordariomycetes</taxon>
        <taxon>Hypocreomycetidae</taxon>
        <taxon>Hypocreales</taxon>
        <taxon>Nectriaceae</taxon>
        <taxon>Neonectria</taxon>
    </lineage>
</organism>
<feature type="compositionally biased region" description="Low complexity" evidence="1">
    <location>
        <begin position="397"/>
        <end position="412"/>
    </location>
</feature>
<feature type="region of interest" description="Disordered" evidence="1">
    <location>
        <begin position="198"/>
        <end position="282"/>
    </location>
</feature>
<feature type="compositionally biased region" description="Low complexity" evidence="1">
    <location>
        <begin position="273"/>
        <end position="282"/>
    </location>
</feature>
<feature type="compositionally biased region" description="Acidic residues" evidence="1">
    <location>
        <begin position="445"/>
        <end position="454"/>
    </location>
</feature>
<feature type="compositionally biased region" description="Acidic residues" evidence="1">
    <location>
        <begin position="479"/>
        <end position="488"/>
    </location>
</feature>
<dbReference type="EMBL" id="JAZAVJ010000379">
    <property type="protein sequence ID" value="KAK7398096.1"/>
    <property type="molecule type" value="Genomic_DNA"/>
</dbReference>
<protein>
    <submittedName>
        <fullName evidence="2">Uncharacterized protein</fullName>
    </submittedName>
</protein>
<dbReference type="Proteomes" id="UP001498476">
    <property type="component" value="Unassembled WGS sequence"/>
</dbReference>
<feature type="compositionally biased region" description="Acidic residues" evidence="1">
    <location>
        <begin position="378"/>
        <end position="393"/>
    </location>
</feature>
<evidence type="ECO:0000313" key="2">
    <source>
        <dbReference type="EMBL" id="KAK7398096.1"/>
    </source>
</evidence>